<evidence type="ECO:0000313" key="2">
    <source>
        <dbReference type="Proteomes" id="UP000307440"/>
    </source>
</evidence>
<dbReference type="STRING" id="230819.A0A5C3L3M1"/>
<name>A0A5C3L3M1_COPMA</name>
<keyword evidence="2" id="KW-1185">Reference proteome</keyword>
<evidence type="ECO:0000313" key="1">
    <source>
        <dbReference type="EMBL" id="TFK27258.1"/>
    </source>
</evidence>
<dbReference type="EMBL" id="ML210166">
    <property type="protein sequence ID" value="TFK27258.1"/>
    <property type="molecule type" value="Genomic_DNA"/>
</dbReference>
<organism evidence="1 2">
    <name type="scientific">Coprinopsis marcescibilis</name>
    <name type="common">Agaric fungus</name>
    <name type="synonym">Psathyrella marcescibilis</name>
    <dbReference type="NCBI Taxonomy" id="230819"/>
    <lineage>
        <taxon>Eukaryota</taxon>
        <taxon>Fungi</taxon>
        <taxon>Dikarya</taxon>
        <taxon>Basidiomycota</taxon>
        <taxon>Agaricomycotina</taxon>
        <taxon>Agaricomycetes</taxon>
        <taxon>Agaricomycetidae</taxon>
        <taxon>Agaricales</taxon>
        <taxon>Agaricineae</taxon>
        <taxon>Psathyrellaceae</taxon>
        <taxon>Coprinopsis</taxon>
    </lineage>
</organism>
<dbReference type="AlphaFoldDB" id="A0A5C3L3M1"/>
<accession>A0A5C3L3M1</accession>
<dbReference type="OrthoDB" id="3217549at2759"/>
<sequence length="520" mass="57683">MSHRVSWEYATSEDVAMDGVQPSWSPASAVWNTGRQLSGWLFPNPSLFSPSSHAVQAKYVDHDSFHVPSRSFHAPNDMDVDDYEDIKQSATKIHFNAIPVEILGEIFLHYARLPNDINSSTRHAYGRVSVSKRASTSPIALGHVCSYWRTLSLSMPILWSTISVIHPTPKDTQVLSTWIARSGWCPLRMTIIQKPSRGRGEPDRAINVILRLALEQRHRWQHISLQLAGDNESIFSGLEVGAYPSLETFHLDLKGWSQAGASMLCRSLYLSPNLRTIRFAKSWVRDPELLEAPWDQLTCIELNQVNWVDLVPLLSRASKLKKLVISALAGVSTGIVKDVILLPCLITLDLGLVDDVGLLFEYLTLPALSCLKLQSGFGVTAIASATWPILQTCLLASKCSLRSFSCANMANDEPVLLNMLSSPVMANLIDLSIESKVTDRLLAALTVDNETFILPRLQTLSLLSLHSTDISLSLALLIESRRRLSNILQSVRANVYSEVDSPRVDAVSISGVLLDVRYCF</sequence>
<gene>
    <name evidence="1" type="ORF">FA15DRAFT_635975</name>
</gene>
<dbReference type="Proteomes" id="UP000307440">
    <property type="component" value="Unassembled WGS sequence"/>
</dbReference>
<protein>
    <submittedName>
        <fullName evidence="1">Uncharacterized protein</fullName>
    </submittedName>
</protein>
<reference evidence="1 2" key="1">
    <citation type="journal article" date="2019" name="Nat. Ecol. Evol.">
        <title>Megaphylogeny resolves global patterns of mushroom evolution.</title>
        <authorList>
            <person name="Varga T."/>
            <person name="Krizsan K."/>
            <person name="Foldi C."/>
            <person name="Dima B."/>
            <person name="Sanchez-Garcia M."/>
            <person name="Sanchez-Ramirez S."/>
            <person name="Szollosi G.J."/>
            <person name="Szarkandi J.G."/>
            <person name="Papp V."/>
            <person name="Albert L."/>
            <person name="Andreopoulos W."/>
            <person name="Angelini C."/>
            <person name="Antonin V."/>
            <person name="Barry K.W."/>
            <person name="Bougher N.L."/>
            <person name="Buchanan P."/>
            <person name="Buyck B."/>
            <person name="Bense V."/>
            <person name="Catcheside P."/>
            <person name="Chovatia M."/>
            <person name="Cooper J."/>
            <person name="Damon W."/>
            <person name="Desjardin D."/>
            <person name="Finy P."/>
            <person name="Geml J."/>
            <person name="Haridas S."/>
            <person name="Hughes K."/>
            <person name="Justo A."/>
            <person name="Karasinski D."/>
            <person name="Kautmanova I."/>
            <person name="Kiss B."/>
            <person name="Kocsube S."/>
            <person name="Kotiranta H."/>
            <person name="LaButti K.M."/>
            <person name="Lechner B.E."/>
            <person name="Liimatainen K."/>
            <person name="Lipzen A."/>
            <person name="Lukacs Z."/>
            <person name="Mihaltcheva S."/>
            <person name="Morgado L.N."/>
            <person name="Niskanen T."/>
            <person name="Noordeloos M.E."/>
            <person name="Ohm R.A."/>
            <person name="Ortiz-Santana B."/>
            <person name="Ovrebo C."/>
            <person name="Racz N."/>
            <person name="Riley R."/>
            <person name="Savchenko A."/>
            <person name="Shiryaev A."/>
            <person name="Soop K."/>
            <person name="Spirin V."/>
            <person name="Szebenyi C."/>
            <person name="Tomsovsky M."/>
            <person name="Tulloss R.E."/>
            <person name="Uehling J."/>
            <person name="Grigoriev I.V."/>
            <person name="Vagvolgyi C."/>
            <person name="Papp T."/>
            <person name="Martin F.M."/>
            <person name="Miettinen O."/>
            <person name="Hibbett D.S."/>
            <person name="Nagy L.G."/>
        </authorList>
    </citation>
    <scope>NUCLEOTIDE SEQUENCE [LARGE SCALE GENOMIC DNA]</scope>
    <source>
        <strain evidence="1 2">CBS 121175</strain>
    </source>
</reference>
<proteinExistence type="predicted"/>